<dbReference type="SUPFAM" id="SSF52075">
    <property type="entry name" value="Outer arm dynein light chain 1"/>
    <property type="match status" value="1"/>
</dbReference>
<protein>
    <submittedName>
        <fullName evidence="4">Uncharacterized protein</fullName>
    </submittedName>
</protein>
<dbReference type="PROSITE" id="PS51450">
    <property type="entry name" value="LRR"/>
    <property type="match status" value="1"/>
</dbReference>
<evidence type="ECO:0000256" key="1">
    <source>
        <dbReference type="ARBA" id="ARBA00022614"/>
    </source>
</evidence>
<evidence type="ECO:0000256" key="3">
    <source>
        <dbReference type="SAM" id="MobiDB-lite"/>
    </source>
</evidence>
<feature type="compositionally biased region" description="Low complexity" evidence="3">
    <location>
        <begin position="453"/>
        <end position="463"/>
    </location>
</feature>
<evidence type="ECO:0000256" key="2">
    <source>
        <dbReference type="ARBA" id="ARBA00022737"/>
    </source>
</evidence>
<feature type="region of interest" description="Disordered" evidence="3">
    <location>
        <begin position="118"/>
        <end position="140"/>
    </location>
</feature>
<feature type="region of interest" description="Disordered" evidence="3">
    <location>
        <begin position="431"/>
        <end position="486"/>
    </location>
</feature>
<comment type="caution">
    <text evidence="4">The sequence shown here is derived from an EMBL/GenBank/DDBJ whole genome shotgun (WGS) entry which is preliminary data.</text>
</comment>
<keyword evidence="2" id="KW-0677">Repeat</keyword>
<gene>
    <name evidence="4" type="ORF">BGZ96_009294</name>
</gene>
<dbReference type="InterPro" id="IPR032675">
    <property type="entry name" value="LRR_dom_sf"/>
</dbReference>
<dbReference type="PANTHER" id="PTHR48051:SF1">
    <property type="entry name" value="RAS SUPPRESSOR PROTEIN 1"/>
    <property type="match status" value="1"/>
</dbReference>
<feature type="compositionally biased region" description="Low complexity" evidence="3">
    <location>
        <begin position="65"/>
        <end position="75"/>
    </location>
</feature>
<dbReference type="Proteomes" id="UP001194696">
    <property type="component" value="Unassembled WGS sequence"/>
</dbReference>
<dbReference type="Gene3D" id="3.80.10.10">
    <property type="entry name" value="Ribonuclease Inhibitor"/>
    <property type="match status" value="1"/>
</dbReference>
<evidence type="ECO:0000313" key="4">
    <source>
        <dbReference type="EMBL" id="KAG0286625.1"/>
    </source>
</evidence>
<feature type="region of interest" description="Disordered" evidence="3">
    <location>
        <begin position="53"/>
        <end position="77"/>
    </location>
</feature>
<dbReference type="EMBL" id="JAAAIM010000558">
    <property type="protein sequence ID" value="KAG0286625.1"/>
    <property type="molecule type" value="Genomic_DNA"/>
</dbReference>
<dbReference type="InterPro" id="IPR003591">
    <property type="entry name" value="Leu-rich_rpt_typical-subtyp"/>
</dbReference>
<keyword evidence="5" id="KW-1185">Reference proteome</keyword>
<reference evidence="4 5" key="1">
    <citation type="journal article" date="2020" name="Fungal Divers.">
        <title>Resolving the Mortierellaceae phylogeny through synthesis of multi-gene phylogenetics and phylogenomics.</title>
        <authorList>
            <person name="Vandepol N."/>
            <person name="Liber J."/>
            <person name="Desiro A."/>
            <person name="Na H."/>
            <person name="Kennedy M."/>
            <person name="Barry K."/>
            <person name="Grigoriev I.V."/>
            <person name="Miller A.N."/>
            <person name="O'Donnell K."/>
            <person name="Stajich J.E."/>
            <person name="Bonito G."/>
        </authorList>
    </citation>
    <scope>NUCLEOTIDE SEQUENCE [LARGE SCALE GENOMIC DNA]</scope>
    <source>
        <strain evidence="4 5">AD045</strain>
    </source>
</reference>
<dbReference type="PANTHER" id="PTHR48051">
    <property type="match status" value="1"/>
</dbReference>
<accession>A0ABQ7JWI7</accession>
<feature type="compositionally biased region" description="Low complexity" evidence="3">
    <location>
        <begin position="431"/>
        <end position="442"/>
    </location>
</feature>
<organism evidence="4 5">
    <name type="scientific">Linnemannia gamsii</name>
    <dbReference type="NCBI Taxonomy" id="64522"/>
    <lineage>
        <taxon>Eukaryota</taxon>
        <taxon>Fungi</taxon>
        <taxon>Fungi incertae sedis</taxon>
        <taxon>Mucoromycota</taxon>
        <taxon>Mortierellomycotina</taxon>
        <taxon>Mortierellomycetes</taxon>
        <taxon>Mortierellales</taxon>
        <taxon>Mortierellaceae</taxon>
        <taxon>Linnemannia</taxon>
    </lineage>
</organism>
<keyword evidence="1" id="KW-0433">Leucine-rich repeat</keyword>
<feature type="compositionally biased region" description="Polar residues" evidence="3">
    <location>
        <begin position="464"/>
        <end position="480"/>
    </location>
</feature>
<feature type="region of interest" description="Disordered" evidence="3">
    <location>
        <begin position="707"/>
        <end position="732"/>
    </location>
</feature>
<name>A0ABQ7JWI7_9FUNG</name>
<dbReference type="InterPro" id="IPR050216">
    <property type="entry name" value="LRR_domain-containing"/>
</dbReference>
<sequence>MDFARSELVQRQPVQNITTGVLIATDPTLDTVPPTGVSTTAFDEYEHEDEENVLADGITTPARRSTSSIGSPSTSDDFDVHFSTPPPMPAFNHPPSPPRPGYNAALEYIARRLQPSRLPESAANRSRAHQYDTRTDTTVGGDNQSIYKRWFRAQLPDSSFTDGPLPDDMIPRRPLTSIAGSNRCLWPSDMTSLTLSTGTSRELSFQNHDRGFNHHQSTNNGATLSSLGGATSYMMPATMTPQKNHDRSDSFKDSGECLLDLQPCRKARRTMDGPYFKERNDRMVAGHVRKLIQEAVEDGVGELDLSNLELTDLPPEVRDLNYAIVYNERGSFALSRNRLKLFLSCNQLMTIPMHVFELHNLSVLSLRNNNIKAIPPEIGLLYNLVELSIGGNLLEHLPSQIALLPKLHILTIHPNPLMVCPEQEGGIVEQDPAEQQPEQQDPNGDDMEDIGAQQEQQQQQQQQSVSETSTMGSSQLLESQSNEDVEMSPALELGSQAGLSFHGADSTNETHLGLGEQAQTAPIHPQITTPRARVHLPPHRVLRSRFPTLAHLAGNVILNYMDAQMTKGGDEGVDRPRKDSKISMEDGDGWLDDPIEPCNSGDVTRYDISDGCRKQAVASKQKAAGQAVLFKEEDLKEYMTPYLFDIFKRARINNRCAGCQRRFWKPCRIVIVWQDVLGQKRVPVRWKGCGIGMCPGVPETLWPRQTISSSSLPSSSGATRTSVAHEGSDQPA</sequence>
<dbReference type="SMART" id="SM00369">
    <property type="entry name" value="LRR_TYP"/>
    <property type="match status" value="2"/>
</dbReference>
<evidence type="ECO:0000313" key="5">
    <source>
        <dbReference type="Proteomes" id="UP001194696"/>
    </source>
</evidence>
<proteinExistence type="predicted"/>
<feature type="region of interest" description="Disordered" evidence="3">
    <location>
        <begin position="232"/>
        <end position="251"/>
    </location>
</feature>
<dbReference type="InterPro" id="IPR001611">
    <property type="entry name" value="Leu-rich_rpt"/>
</dbReference>